<dbReference type="Proteomes" id="UP000603200">
    <property type="component" value="Unassembled WGS sequence"/>
</dbReference>
<reference evidence="1 2" key="1">
    <citation type="submission" date="2021-01" db="EMBL/GenBank/DDBJ databases">
        <title>Whole genome shotgun sequence of Actinoplanes humidus NBRC 14915.</title>
        <authorList>
            <person name="Komaki H."/>
            <person name="Tamura T."/>
        </authorList>
    </citation>
    <scope>NUCLEOTIDE SEQUENCE [LARGE SCALE GENOMIC DNA]</scope>
    <source>
        <strain evidence="1 2">NBRC 14915</strain>
    </source>
</reference>
<gene>
    <name evidence="1" type="ORF">Ahu01nite_089410</name>
</gene>
<evidence type="ECO:0000313" key="2">
    <source>
        <dbReference type="Proteomes" id="UP000603200"/>
    </source>
</evidence>
<dbReference type="RefSeq" id="WP_203842762.1">
    <property type="nucleotide sequence ID" value="NZ_BAAATV010000024.1"/>
</dbReference>
<proteinExistence type="predicted"/>
<comment type="caution">
    <text evidence="1">The sequence shown here is derived from an EMBL/GenBank/DDBJ whole genome shotgun (WGS) entry which is preliminary data.</text>
</comment>
<accession>A0ABQ4A524</accession>
<evidence type="ECO:0000313" key="1">
    <source>
        <dbReference type="EMBL" id="GIE25839.1"/>
    </source>
</evidence>
<name>A0ABQ4A524_9ACTN</name>
<dbReference type="EMBL" id="BOMN01000129">
    <property type="protein sequence ID" value="GIE25839.1"/>
    <property type="molecule type" value="Genomic_DNA"/>
</dbReference>
<organism evidence="1 2">
    <name type="scientific">Winogradskya humida</name>
    <dbReference type="NCBI Taxonomy" id="113566"/>
    <lineage>
        <taxon>Bacteria</taxon>
        <taxon>Bacillati</taxon>
        <taxon>Actinomycetota</taxon>
        <taxon>Actinomycetes</taxon>
        <taxon>Micromonosporales</taxon>
        <taxon>Micromonosporaceae</taxon>
        <taxon>Winogradskya</taxon>
    </lineage>
</organism>
<protein>
    <submittedName>
        <fullName evidence="1">Uncharacterized protein</fullName>
    </submittedName>
</protein>
<keyword evidence="2" id="KW-1185">Reference proteome</keyword>
<sequence length="66" mass="7168">MPGIREYAGTGTGTRVIHTGGRHASYLQLPLQTPAEAQQWVRPAGADNAFLREHLERSARASTGRP</sequence>